<dbReference type="Proteomes" id="UP001379533">
    <property type="component" value="Chromosome"/>
</dbReference>
<evidence type="ECO:0000313" key="1">
    <source>
        <dbReference type="EMBL" id="WXA99059.1"/>
    </source>
</evidence>
<organism evidence="1 2">
    <name type="scientific">Pendulispora brunnea</name>
    <dbReference type="NCBI Taxonomy" id="2905690"/>
    <lineage>
        <taxon>Bacteria</taxon>
        <taxon>Pseudomonadati</taxon>
        <taxon>Myxococcota</taxon>
        <taxon>Myxococcia</taxon>
        <taxon>Myxococcales</taxon>
        <taxon>Sorangiineae</taxon>
        <taxon>Pendulisporaceae</taxon>
        <taxon>Pendulispora</taxon>
    </lineage>
</organism>
<proteinExistence type="predicted"/>
<dbReference type="EMBL" id="CP089982">
    <property type="protein sequence ID" value="WXA99059.1"/>
    <property type="molecule type" value="Genomic_DNA"/>
</dbReference>
<name>A0ABZ2KKJ6_9BACT</name>
<dbReference type="RefSeq" id="WP_394849689.1">
    <property type="nucleotide sequence ID" value="NZ_CP089982.1"/>
</dbReference>
<gene>
    <name evidence="1" type="ORF">LZC95_19830</name>
</gene>
<reference evidence="1 2" key="1">
    <citation type="submission" date="2021-12" db="EMBL/GenBank/DDBJ databases">
        <title>Discovery of the Pendulisporaceae a myxobacterial family with distinct sporulation behavior and unique specialized metabolism.</title>
        <authorList>
            <person name="Garcia R."/>
            <person name="Popoff A."/>
            <person name="Bader C.D."/>
            <person name="Loehr J."/>
            <person name="Walesch S."/>
            <person name="Walt C."/>
            <person name="Boldt J."/>
            <person name="Bunk B."/>
            <person name="Haeckl F.J.F.P.J."/>
            <person name="Gunesch A.P."/>
            <person name="Birkelbach J."/>
            <person name="Nuebel U."/>
            <person name="Pietschmann T."/>
            <person name="Bach T."/>
            <person name="Mueller R."/>
        </authorList>
    </citation>
    <scope>NUCLEOTIDE SEQUENCE [LARGE SCALE GENOMIC DNA]</scope>
    <source>
        <strain evidence="1 2">MSr12523</strain>
    </source>
</reference>
<accession>A0ABZ2KKJ6</accession>
<evidence type="ECO:0000313" key="2">
    <source>
        <dbReference type="Proteomes" id="UP001379533"/>
    </source>
</evidence>
<sequence>MANSDFDWGRVPTGPDLPVTNTGDVDMVARQIVVLDTAQTAPGTHAVKLPTADGGGIAILVEDIPRGRTGRAQIYGIAVGIADGAVGRGARVRGSNTRPGGAKACTPGQAQFGYALQAAADGEPVQILIDRANNA</sequence>
<keyword evidence="2" id="KW-1185">Reference proteome</keyword>
<protein>
    <submittedName>
        <fullName evidence="1">Uncharacterized protein</fullName>
    </submittedName>
</protein>